<organism evidence="2 3">
    <name type="scientific">Halalkalicoccus paucihalophilus</name>
    <dbReference type="NCBI Taxonomy" id="1008153"/>
    <lineage>
        <taxon>Archaea</taxon>
        <taxon>Methanobacteriati</taxon>
        <taxon>Methanobacteriota</taxon>
        <taxon>Stenosarchaea group</taxon>
        <taxon>Halobacteria</taxon>
        <taxon>Halobacteriales</taxon>
        <taxon>Halococcaceae</taxon>
        <taxon>Halalkalicoccus</taxon>
    </lineage>
</organism>
<feature type="transmembrane region" description="Helical" evidence="1">
    <location>
        <begin position="40"/>
        <end position="60"/>
    </location>
</feature>
<accession>A0A151A8Q1</accession>
<protein>
    <recommendedName>
        <fullName evidence="4">TrbC/VIRB2 family protein</fullName>
    </recommendedName>
</protein>
<evidence type="ECO:0000313" key="3">
    <source>
        <dbReference type="Proteomes" id="UP000075321"/>
    </source>
</evidence>
<evidence type="ECO:0000313" key="2">
    <source>
        <dbReference type="EMBL" id="KYH23872.1"/>
    </source>
</evidence>
<dbReference type="AlphaFoldDB" id="A0A151A8Q1"/>
<keyword evidence="3" id="KW-1185">Reference proteome</keyword>
<keyword evidence="1" id="KW-0812">Transmembrane</keyword>
<sequence length="152" mass="15892">MSSTDDTLSEDEPTDDHRLLEPLTTRVMDLLQGPTRVPTAYLAAGTAIGLLLVIASTPAAAQEFCDDPAGQLLISIETMLINYGTMLLFLAFLIGVAMWALTPIFAGQSAIGLGMILLSFGAAIAFVVGTQFFGMTFEIAGAGGQSCSTVLN</sequence>
<name>A0A151A8Q1_9EURY</name>
<feature type="transmembrane region" description="Helical" evidence="1">
    <location>
        <begin position="107"/>
        <end position="128"/>
    </location>
</feature>
<keyword evidence="1" id="KW-0472">Membrane</keyword>
<reference evidence="2 3" key="1">
    <citation type="submission" date="2016-02" db="EMBL/GenBank/DDBJ databases">
        <title>Genome sequence of Halalkalicoccus paucihalophilus DSM 24557.</title>
        <authorList>
            <person name="Poehlein A."/>
            <person name="Daniel R."/>
        </authorList>
    </citation>
    <scope>NUCLEOTIDE SEQUENCE [LARGE SCALE GENOMIC DNA]</scope>
    <source>
        <strain evidence="2 3">DSM 24557</strain>
    </source>
</reference>
<gene>
    <name evidence="2" type="ORF">HAPAU_39510</name>
</gene>
<evidence type="ECO:0000256" key="1">
    <source>
        <dbReference type="SAM" id="Phobius"/>
    </source>
</evidence>
<proteinExistence type="predicted"/>
<feature type="transmembrane region" description="Helical" evidence="1">
    <location>
        <begin position="80"/>
        <end position="101"/>
    </location>
</feature>
<comment type="caution">
    <text evidence="2">The sequence shown here is derived from an EMBL/GenBank/DDBJ whole genome shotgun (WGS) entry which is preliminary data.</text>
</comment>
<dbReference type="EMBL" id="LTAZ01000017">
    <property type="protein sequence ID" value="KYH23872.1"/>
    <property type="molecule type" value="Genomic_DNA"/>
</dbReference>
<keyword evidence="1" id="KW-1133">Transmembrane helix</keyword>
<dbReference type="RefSeq" id="WP_245634247.1">
    <property type="nucleotide sequence ID" value="NZ_LTAZ01000017.1"/>
</dbReference>
<dbReference type="Proteomes" id="UP000075321">
    <property type="component" value="Unassembled WGS sequence"/>
</dbReference>
<evidence type="ECO:0008006" key="4">
    <source>
        <dbReference type="Google" id="ProtNLM"/>
    </source>
</evidence>
<dbReference type="PATRIC" id="fig|1008153.3.peg.4229"/>